<dbReference type="InterPro" id="IPR043128">
    <property type="entry name" value="Rev_trsase/Diguanyl_cyclase"/>
</dbReference>
<dbReference type="FunFam" id="3.30.70.270:FF:000001">
    <property type="entry name" value="Diguanylate cyclase domain protein"/>
    <property type="match status" value="1"/>
</dbReference>
<dbReference type="EMBL" id="NXIF01000007">
    <property type="protein sequence ID" value="PKI81908.1"/>
    <property type="molecule type" value="Genomic_DNA"/>
</dbReference>
<evidence type="ECO:0000256" key="2">
    <source>
        <dbReference type="ARBA" id="ARBA00034247"/>
    </source>
</evidence>
<dbReference type="Gene3D" id="3.30.70.270">
    <property type="match status" value="1"/>
</dbReference>
<reference evidence="5 6" key="1">
    <citation type="submission" date="2017-09" db="EMBL/GenBank/DDBJ databases">
        <title>Genomics of the genus Arcobacter.</title>
        <authorList>
            <person name="Perez-Cataluna A."/>
            <person name="Figueras M.J."/>
            <person name="Salas-Masso N."/>
        </authorList>
    </citation>
    <scope>NUCLEOTIDE SEQUENCE [LARGE SCALE GENOMIC DNA]</scope>
    <source>
        <strain evidence="5 6">DSM 18005</strain>
    </source>
</reference>
<dbReference type="InterPro" id="IPR029787">
    <property type="entry name" value="Nucleotide_cyclase"/>
</dbReference>
<feature type="domain" description="GGDEF" evidence="4">
    <location>
        <begin position="283"/>
        <end position="415"/>
    </location>
</feature>
<dbReference type="NCBIfam" id="TIGR00254">
    <property type="entry name" value="GGDEF"/>
    <property type="match status" value="1"/>
</dbReference>
<proteinExistence type="predicted"/>
<dbReference type="PANTHER" id="PTHR45138:SF9">
    <property type="entry name" value="DIGUANYLATE CYCLASE DGCM-RELATED"/>
    <property type="match status" value="1"/>
</dbReference>
<dbReference type="PANTHER" id="PTHR45138">
    <property type="entry name" value="REGULATORY COMPONENTS OF SENSORY TRANSDUCTION SYSTEM"/>
    <property type="match status" value="1"/>
</dbReference>
<gene>
    <name evidence="5" type="ORF">CP960_02065</name>
</gene>
<dbReference type="RefSeq" id="WP_101183574.1">
    <property type="nucleotide sequence ID" value="NZ_CP031218.1"/>
</dbReference>
<dbReference type="SUPFAM" id="SSF55073">
    <property type="entry name" value="Nucleotide cyclase"/>
    <property type="match status" value="1"/>
</dbReference>
<dbReference type="OrthoDB" id="9779960at2"/>
<accession>A0A2N1J5R3</accession>
<evidence type="ECO:0000259" key="4">
    <source>
        <dbReference type="PROSITE" id="PS50887"/>
    </source>
</evidence>
<dbReference type="SMART" id="SM00267">
    <property type="entry name" value="GGDEF"/>
    <property type="match status" value="1"/>
</dbReference>
<dbReference type="Pfam" id="PF00990">
    <property type="entry name" value="GGDEF"/>
    <property type="match status" value="1"/>
</dbReference>
<dbReference type="EC" id="2.7.7.65" evidence="1"/>
<dbReference type="PROSITE" id="PS50887">
    <property type="entry name" value="GGDEF"/>
    <property type="match status" value="1"/>
</dbReference>
<evidence type="ECO:0000256" key="3">
    <source>
        <dbReference type="SAM" id="Coils"/>
    </source>
</evidence>
<feature type="coiled-coil region" evidence="3">
    <location>
        <begin position="204"/>
        <end position="252"/>
    </location>
</feature>
<name>A0A2N1J5R3_9BACT</name>
<dbReference type="KEGG" id="ahs:AHALO_0888"/>
<dbReference type="Proteomes" id="UP000233248">
    <property type="component" value="Unassembled WGS sequence"/>
</dbReference>
<sequence length="418" mass="49002">MEDIKKIIKNTIRSLTKQEIPATPSNYAKEFYKQAQELDFRVDELNKFYKLYKDLNEDEKLYISENDITTYFELSFLLLKRVNNKDLTKFIENLDFLLTPSIDYNIEKKISQLKTELLQEPQRLVKNSTINRLRKFTNERITRDKVVVQEKAKDVKKVINLMGKYFDKCLLQSDDTSKEVTMIKTELEGLELSKHSARDLAMLQSKLVDTIHKLENSIDESQAELFKGQKDCVYLQKQINKLEQDLNEVSREKDIDFLTGIANRRAFAAEVDKIENEYEIFKSKYAIVFYDIDHFKSINDNYGHECGDTVLSTFATILKKLTREEDVICRYGGEEFIALIHYTEDDEVLSYLKRVQNIVSTNKFVHKDIKLKVKFCAGVVYRNKYNSYNEALEQADLLLNKAKHEGRDKIIIDTGVYI</sequence>
<evidence type="ECO:0000256" key="1">
    <source>
        <dbReference type="ARBA" id="ARBA00012528"/>
    </source>
</evidence>
<dbReference type="AlphaFoldDB" id="A0A2N1J5R3"/>
<comment type="catalytic activity">
    <reaction evidence="2">
        <text>2 GTP = 3',3'-c-di-GMP + 2 diphosphate</text>
        <dbReference type="Rhea" id="RHEA:24898"/>
        <dbReference type="ChEBI" id="CHEBI:33019"/>
        <dbReference type="ChEBI" id="CHEBI:37565"/>
        <dbReference type="ChEBI" id="CHEBI:58805"/>
        <dbReference type="EC" id="2.7.7.65"/>
    </reaction>
</comment>
<keyword evidence="6" id="KW-1185">Reference proteome</keyword>
<evidence type="ECO:0000313" key="5">
    <source>
        <dbReference type="EMBL" id="PKI81908.1"/>
    </source>
</evidence>
<organism evidence="5 6">
    <name type="scientific">Malaciobacter halophilus</name>
    <dbReference type="NCBI Taxonomy" id="197482"/>
    <lineage>
        <taxon>Bacteria</taxon>
        <taxon>Pseudomonadati</taxon>
        <taxon>Campylobacterota</taxon>
        <taxon>Epsilonproteobacteria</taxon>
        <taxon>Campylobacterales</taxon>
        <taxon>Arcobacteraceae</taxon>
        <taxon>Malaciobacter</taxon>
    </lineage>
</organism>
<comment type="caution">
    <text evidence="5">The sequence shown here is derived from an EMBL/GenBank/DDBJ whole genome shotgun (WGS) entry which is preliminary data.</text>
</comment>
<dbReference type="InterPro" id="IPR050469">
    <property type="entry name" value="Diguanylate_Cyclase"/>
</dbReference>
<protein>
    <recommendedName>
        <fullName evidence="1">diguanylate cyclase</fullName>
        <ecNumber evidence="1">2.7.7.65</ecNumber>
    </recommendedName>
</protein>
<dbReference type="CDD" id="cd01949">
    <property type="entry name" value="GGDEF"/>
    <property type="match status" value="1"/>
</dbReference>
<dbReference type="GO" id="GO:0052621">
    <property type="term" value="F:diguanylate cyclase activity"/>
    <property type="evidence" value="ECO:0007669"/>
    <property type="project" value="UniProtKB-EC"/>
</dbReference>
<evidence type="ECO:0000313" key="6">
    <source>
        <dbReference type="Proteomes" id="UP000233248"/>
    </source>
</evidence>
<keyword evidence="3" id="KW-0175">Coiled coil</keyword>
<dbReference type="InterPro" id="IPR000160">
    <property type="entry name" value="GGDEF_dom"/>
</dbReference>